<sequence length="77" mass="8582">MIFVALFLGYACYSYNRKSVTFALPALTAEGLSKEQAVVPSFFLRNVIRYPGCLVQHLPEPCASARLFPDPELRLAC</sequence>
<dbReference type="InParanoid" id="B7QL75"/>
<dbReference type="PaxDb" id="6945-B7QL75"/>
<dbReference type="HOGENOM" id="CLU_2640894_0_0_1"/>
<gene>
    <name evidence="1" type="ORF">IscW_ISCW014152</name>
</gene>
<dbReference type="EMBL" id="ABJB010438022">
    <property type="status" value="NOT_ANNOTATED_CDS"/>
    <property type="molecule type" value="Genomic_DNA"/>
</dbReference>
<reference evidence="2" key="2">
    <citation type="submission" date="2020-05" db="UniProtKB">
        <authorList>
            <consortium name="EnsemblMetazoa"/>
        </authorList>
    </citation>
    <scope>IDENTIFICATION</scope>
    <source>
        <strain evidence="2">wikel</strain>
    </source>
</reference>
<dbReference type="EnsemblMetazoa" id="ISCW014152-RA">
    <property type="protein sequence ID" value="ISCW014152-PA"/>
    <property type="gene ID" value="ISCW014152"/>
</dbReference>
<keyword evidence="3" id="KW-1185">Reference proteome</keyword>
<dbReference type="EMBL" id="ABJB010120060">
    <property type="status" value="NOT_ANNOTATED_CDS"/>
    <property type="molecule type" value="Genomic_DNA"/>
</dbReference>
<accession>B7QL75</accession>
<organism>
    <name type="scientific">Ixodes scapularis</name>
    <name type="common">Black-legged tick</name>
    <name type="synonym">Deer tick</name>
    <dbReference type="NCBI Taxonomy" id="6945"/>
    <lineage>
        <taxon>Eukaryota</taxon>
        <taxon>Metazoa</taxon>
        <taxon>Ecdysozoa</taxon>
        <taxon>Arthropoda</taxon>
        <taxon>Chelicerata</taxon>
        <taxon>Arachnida</taxon>
        <taxon>Acari</taxon>
        <taxon>Parasitiformes</taxon>
        <taxon>Ixodida</taxon>
        <taxon>Ixodoidea</taxon>
        <taxon>Ixodidae</taxon>
        <taxon>Ixodinae</taxon>
        <taxon>Ixodes</taxon>
    </lineage>
</organism>
<dbReference type="EMBL" id="ABJB010755356">
    <property type="status" value="NOT_ANNOTATED_CDS"/>
    <property type="molecule type" value="Genomic_DNA"/>
</dbReference>
<dbReference type="EMBL" id="DS963775">
    <property type="protein sequence ID" value="EEC19597.1"/>
    <property type="molecule type" value="Genomic_DNA"/>
</dbReference>
<proteinExistence type="predicted"/>
<name>B7QL75_IXOSC</name>
<evidence type="ECO:0000313" key="1">
    <source>
        <dbReference type="EMBL" id="EEC19597.1"/>
    </source>
</evidence>
<dbReference type="VEuPathDB" id="VectorBase:ISCI014152"/>
<dbReference type="Proteomes" id="UP000001555">
    <property type="component" value="Unassembled WGS sequence"/>
</dbReference>
<dbReference type="VEuPathDB" id="VectorBase:ISCW014152"/>
<reference evidence="1 3" key="1">
    <citation type="submission" date="2008-03" db="EMBL/GenBank/DDBJ databases">
        <title>Annotation of Ixodes scapularis.</title>
        <authorList>
            <consortium name="Ixodes scapularis Genome Project Consortium"/>
            <person name="Caler E."/>
            <person name="Hannick L.I."/>
            <person name="Bidwell S."/>
            <person name="Joardar V."/>
            <person name="Thiagarajan M."/>
            <person name="Amedeo P."/>
            <person name="Galinsky K.J."/>
            <person name="Schobel S."/>
            <person name="Inman J."/>
            <person name="Hostetler J."/>
            <person name="Miller J."/>
            <person name="Hammond M."/>
            <person name="Megy K."/>
            <person name="Lawson D."/>
            <person name="Kodira C."/>
            <person name="Sutton G."/>
            <person name="Meyer J."/>
            <person name="Hill C.A."/>
            <person name="Birren B."/>
            <person name="Nene V."/>
            <person name="Collins F."/>
            <person name="Alarcon-Chaidez F."/>
            <person name="Wikel S."/>
            <person name="Strausberg R."/>
        </authorList>
    </citation>
    <scope>NUCLEOTIDE SEQUENCE [LARGE SCALE GENOMIC DNA]</scope>
    <source>
        <strain evidence="3">Wikel</strain>
        <strain evidence="1">Wikel colony</strain>
    </source>
</reference>
<evidence type="ECO:0000313" key="2">
    <source>
        <dbReference type="EnsemblMetazoa" id="ISCW014152-PA"/>
    </source>
</evidence>
<dbReference type="AlphaFoldDB" id="B7QL75"/>
<protein>
    <submittedName>
        <fullName evidence="1 2">Uncharacterized protein</fullName>
    </submittedName>
</protein>
<evidence type="ECO:0000313" key="3">
    <source>
        <dbReference type="Proteomes" id="UP000001555"/>
    </source>
</evidence>